<gene>
    <name evidence="1" type="ORF">LBU54_15030</name>
</gene>
<dbReference type="Proteomes" id="UP001198901">
    <property type="component" value="Unassembled WGS sequence"/>
</dbReference>
<evidence type="ECO:0000313" key="1">
    <source>
        <dbReference type="EMBL" id="MCA0133904.1"/>
    </source>
</evidence>
<name>A0ABS7XWR6_9FLAO</name>
<dbReference type="EMBL" id="JAIUJR010000021">
    <property type="protein sequence ID" value="MCA0133904.1"/>
    <property type="molecule type" value="Genomic_DNA"/>
</dbReference>
<keyword evidence="2" id="KW-1185">Reference proteome</keyword>
<organism evidence="1 2">
    <name type="scientific">Winogradskyella alexanderae</name>
    <dbReference type="NCBI Taxonomy" id="2877123"/>
    <lineage>
        <taxon>Bacteria</taxon>
        <taxon>Pseudomonadati</taxon>
        <taxon>Bacteroidota</taxon>
        <taxon>Flavobacteriia</taxon>
        <taxon>Flavobacteriales</taxon>
        <taxon>Flavobacteriaceae</taxon>
        <taxon>Winogradskyella</taxon>
    </lineage>
</organism>
<dbReference type="RefSeq" id="WP_224531901.1">
    <property type="nucleotide sequence ID" value="NZ_JAIUJR010000021.1"/>
</dbReference>
<accession>A0ABS7XWR6</accession>
<proteinExistence type="predicted"/>
<evidence type="ECO:0000313" key="2">
    <source>
        <dbReference type="Proteomes" id="UP001198901"/>
    </source>
</evidence>
<reference evidence="2" key="1">
    <citation type="submission" date="2023-07" db="EMBL/GenBank/DDBJ databases">
        <authorList>
            <person name="Yue Y."/>
        </authorList>
    </citation>
    <scope>NUCLEOTIDE SEQUENCE [LARGE SCALE GENOMIC DNA]</scope>
    <source>
        <strain evidence="2">D23</strain>
    </source>
</reference>
<sequence length="221" mass="25947">MNRFISYEGLPINSGGAHTVSRKSPKVNYEQILNFLSLFANKTQPKSIELTLYESEKKEYSALKLLPKLTLKFGIPKTRNDGWLRTWTWNLTEKNIESGFETLELNNELPKNPAGPISLSFHWNFHFKDPNTNQVLPNQELIPELDFRIKNSRIYLRLSKKSTISVWFALPFEKVEKYESEFINDLKSNLPFKTSDKHWRIWIKSEKGNWTPRKIEIKNAS</sequence>
<protein>
    <submittedName>
        <fullName evidence="1">Uncharacterized protein</fullName>
    </submittedName>
</protein>
<comment type="caution">
    <text evidence="1">The sequence shown here is derived from an EMBL/GenBank/DDBJ whole genome shotgun (WGS) entry which is preliminary data.</text>
</comment>